<dbReference type="PRINTS" id="PR00039">
    <property type="entry name" value="HTHLYSR"/>
</dbReference>
<dbReference type="SUPFAM" id="SSF53850">
    <property type="entry name" value="Periplasmic binding protein-like II"/>
    <property type="match status" value="1"/>
</dbReference>
<comment type="similarity">
    <text evidence="1">Belongs to the LysR transcriptional regulatory family.</text>
</comment>
<dbReference type="EMBL" id="JAGFNP010000003">
    <property type="protein sequence ID" value="MBO3732354.1"/>
    <property type="molecule type" value="Genomic_DNA"/>
</dbReference>
<dbReference type="Pfam" id="PF00126">
    <property type="entry name" value="HTH_1"/>
    <property type="match status" value="1"/>
</dbReference>
<protein>
    <submittedName>
        <fullName evidence="6">LysR family transcriptional regulator</fullName>
    </submittedName>
</protein>
<reference evidence="6 7" key="1">
    <citation type="submission" date="2021-03" db="EMBL/GenBank/DDBJ databases">
        <title>Glycomyces sp. nov., a novel actinomycete isolated from soil.</title>
        <authorList>
            <person name="Yang X."/>
            <person name="Xu X."/>
        </authorList>
    </citation>
    <scope>NUCLEOTIDE SEQUENCE [LARGE SCALE GENOMIC DNA]</scope>
    <source>
        <strain evidence="6 7">NEAU-S30</strain>
    </source>
</reference>
<dbReference type="Pfam" id="PF03466">
    <property type="entry name" value="LysR_substrate"/>
    <property type="match status" value="1"/>
</dbReference>
<dbReference type="PANTHER" id="PTHR30346:SF0">
    <property type="entry name" value="HCA OPERON TRANSCRIPTIONAL ACTIVATOR HCAR"/>
    <property type="match status" value="1"/>
</dbReference>
<dbReference type="Gene3D" id="1.10.10.10">
    <property type="entry name" value="Winged helix-like DNA-binding domain superfamily/Winged helix DNA-binding domain"/>
    <property type="match status" value="1"/>
</dbReference>
<proteinExistence type="inferred from homology"/>
<evidence type="ECO:0000256" key="1">
    <source>
        <dbReference type="ARBA" id="ARBA00009437"/>
    </source>
</evidence>
<name>A0ABS3U0S8_9ACTN</name>
<evidence type="ECO:0000256" key="3">
    <source>
        <dbReference type="ARBA" id="ARBA00023125"/>
    </source>
</evidence>
<organism evidence="6 7">
    <name type="scientific">Glycomyces niveus</name>
    <dbReference type="NCBI Taxonomy" id="2820287"/>
    <lineage>
        <taxon>Bacteria</taxon>
        <taxon>Bacillati</taxon>
        <taxon>Actinomycetota</taxon>
        <taxon>Actinomycetes</taxon>
        <taxon>Glycomycetales</taxon>
        <taxon>Glycomycetaceae</taxon>
        <taxon>Glycomyces</taxon>
    </lineage>
</organism>
<accession>A0ABS3U0S8</accession>
<dbReference type="Gene3D" id="3.40.190.10">
    <property type="entry name" value="Periplasmic binding protein-like II"/>
    <property type="match status" value="2"/>
</dbReference>
<evidence type="ECO:0000256" key="4">
    <source>
        <dbReference type="ARBA" id="ARBA00023163"/>
    </source>
</evidence>
<dbReference type="RefSeq" id="WP_208495176.1">
    <property type="nucleotide sequence ID" value="NZ_JAGFNP010000003.1"/>
</dbReference>
<dbReference type="SUPFAM" id="SSF46785">
    <property type="entry name" value="Winged helix' DNA-binding domain"/>
    <property type="match status" value="1"/>
</dbReference>
<evidence type="ECO:0000259" key="5">
    <source>
        <dbReference type="PROSITE" id="PS50931"/>
    </source>
</evidence>
<dbReference type="CDD" id="cd08414">
    <property type="entry name" value="PBP2_LTTR_aromatics_like"/>
    <property type="match status" value="1"/>
</dbReference>
<sequence length="313" mass="33556">MDVDTRLLRYFQAVAEEGNLTKAAARLYISQPALTKQIRRLEYQLGAGLFERSKAGMALTGPGAALAESIGPVLDAWGRAERAVRAAEAASSKVLRVGFLASAANEKTQAITAAFRERRPDWRVELRQASWGAPIAALASGEVAAAFMRLPFPDQDAFHLLELLTEPRCVAMAANHPLARRDALVFADLLDEPFIAAPAATGAFRDHWIGAESRGGHPVKVGAVTEHPDDWLTAIANGDGIALAPASAARYYARPDIVYRDLDGIAPSTVALAWPKATQPTPALADFITTASEMADRRLPHARRSAVCGSEVI</sequence>
<keyword evidence="2" id="KW-0805">Transcription regulation</keyword>
<dbReference type="InterPro" id="IPR036388">
    <property type="entry name" value="WH-like_DNA-bd_sf"/>
</dbReference>
<feature type="domain" description="HTH lysR-type" evidence="5">
    <location>
        <begin position="3"/>
        <end position="60"/>
    </location>
</feature>
<dbReference type="PANTHER" id="PTHR30346">
    <property type="entry name" value="TRANSCRIPTIONAL DUAL REGULATOR HCAR-RELATED"/>
    <property type="match status" value="1"/>
</dbReference>
<keyword evidence="3" id="KW-0238">DNA-binding</keyword>
<dbReference type="PROSITE" id="PS50931">
    <property type="entry name" value="HTH_LYSR"/>
    <property type="match status" value="1"/>
</dbReference>
<gene>
    <name evidence="6" type="ORF">J5V16_05920</name>
</gene>
<dbReference type="InterPro" id="IPR036390">
    <property type="entry name" value="WH_DNA-bd_sf"/>
</dbReference>
<keyword evidence="7" id="KW-1185">Reference proteome</keyword>
<dbReference type="InterPro" id="IPR000847">
    <property type="entry name" value="LysR_HTH_N"/>
</dbReference>
<dbReference type="Proteomes" id="UP000681341">
    <property type="component" value="Unassembled WGS sequence"/>
</dbReference>
<evidence type="ECO:0000313" key="7">
    <source>
        <dbReference type="Proteomes" id="UP000681341"/>
    </source>
</evidence>
<evidence type="ECO:0000256" key="2">
    <source>
        <dbReference type="ARBA" id="ARBA00023015"/>
    </source>
</evidence>
<evidence type="ECO:0000313" key="6">
    <source>
        <dbReference type="EMBL" id="MBO3732354.1"/>
    </source>
</evidence>
<dbReference type="InterPro" id="IPR005119">
    <property type="entry name" value="LysR_subst-bd"/>
</dbReference>
<keyword evidence="4" id="KW-0804">Transcription</keyword>
<comment type="caution">
    <text evidence="6">The sequence shown here is derived from an EMBL/GenBank/DDBJ whole genome shotgun (WGS) entry which is preliminary data.</text>
</comment>